<feature type="region of interest" description="Disordered" evidence="1">
    <location>
        <begin position="1"/>
        <end position="104"/>
    </location>
</feature>
<feature type="compositionally biased region" description="Basic and acidic residues" evidence="1">
    <location>
        <begin position="70"/>
        <end position="90"/>
    </location>
</feature>
<reference evidence="2 3" key="1">
    <citation type="submission" date="2017-06" db="EMBL/GenBank/DDBJ databases">
        <authorList>
            <person name="Kim H.J."/>
            <person name="Triplett B.A."/>
        </authorList>
    </citation>
    <scope>NUCLEOTIDE SEQUENCE [LARGE SCALE GENOMIC DNA]</scope>
    <source>
        <strain evidence="2 3">S18795</strain>
    </source>
</reference>
<accession>A0A246KZ49</accession>
<feature type="compositionally biased region" description="Pro residues" evidence="1">
    <location>
        <begin position="14"/>
        <end position="35"/>
    </location>
</feature>
<dbReference type="Proteomes" id="UP000197904">
    <property type="component" value="Unassembled WGS sequence"/>
</dbReference>
<dbReference type="AlphaFoldDB" id="A0A246KZ49"/>
<evidence type="ECO:0000313" key="3">
    <source>
        <dbReference type="Proteomes" id="UP000197904"/>
    </source>
</evidence>
<gene>
    <name evidence="2" type="ORF">CEE55_09765</name>
</gene>
<feature type="non-terminal residue" evidence="2">
    <location>
        <position position="1"/>
    </location>
</feature>
<sequence length="104" mass="11001">RGGGGGARRRLSRCPPPPPPPLAFWGAPPPPPPLPLQTDSNDAPTKPPDEPSPQDDPPPGRVRCSPPVRDAVRNEQEQRKGRPAGRRDPGPGRGCRAHPAALGR</sequence>
<organism evidence="2 3">
    <name type="scientific">Stenotrophomonas pavanii</name>
    <dbReference type="NCBI Taxonomy" id="487698"/>
    <lineage>
        <taxon>Bacteria</taxon>
        <taxon>Pseudomonadati</taxon>
        <taxon>Pseudomonadota</taxon>
        <taxon>Gammaproteobacteria</taxon>
        <taxon>Lysobacterales</taxon>
        <taxon>Lysobacteraceae</taxon>
        <taxon>Stenotrophomonas</taxon>
    </lineage>
</organism>
<dbReference type="EMBL" id="NIXP01000062">
    <property type="protein sequence ID" value="OWR33843.1"/>
    <property type="molecule type" value="Genomic_DNA"/>
</dbReference>
<evidence type="ECO:0000313" key="2">
    <source>
        <dbReference type="EMBL" id="OWR33843.1"/>
    </source>
</evidence>
<comment type="caution">
    <text evidence="2">The sequence shown here is derived from an EMBL/GenBank/DDBJ whole genome shotgun (WGS) entry which is preliminary data.</text>
</comment>
<name>A0A246KZ49_9GAMM</name>
<evidence type="ECO:0000256" key="1">
    <source>
        <dbReference type="SAM" id="MobiDB-lite"/>
    </source>
</evidence>
<protein>
    <submittedName>
        <fullName evidence="2">Uncharacterized protein</fullName>
    </submittedName>
</protein>
<feature type="compositionally biased region" description="Pro residues" evidence="1">
    <location>
        <begin position="50"/>
        <end position="60"/>
    </location>
</feature>
<proteinExistence type="predicted"/>